<evidence type="ECO:0000313" key="2">
    <source>
        <dbReference type="Proteomes" id="UP000701702"/>
    </source>
</evidence>
<proteinExistence type="predicted"/>
<evidence type="ECO:0000313" key="1">
    <source>
        <dbReference type="EMBL" id="CAG9169909.1"/>
    </source>
</evidence>
<dbReference type="Proteomes" id="UP000701702">
    <property type="component" value="Unassembled WGS sequence"/>
</dbReference>
<comment type="caution">
    <text evidence="1">The sequence shown here is derived from an EMBL/GenBank/DDBJ whole genome shotgun (WGS) entry which is preliminary data.</text>
</comment>
<name>A0ABN7Y935_9BURK</name>
<dbReference type="EMBL" id="CAJZAF010000007">
    <property type="protein sequence ID" value="CAG9169909.1"/>
    <property type="molecule type" value="Genomic_DNA"/>
</dbReference>
<reference evidence="1 2" key="1">
    <citation type="submission" date="2021-08" db="EMBL/GenBank/DDBJ databases">
        <authorList>
            <person name="Peeters C."/>
        </authorList>
    </citation>
    <scope>NUCLEOTIDE SEQUENCE [LARGE SCALE GENOMIC DNA]</scope>
    <source>
        <strain evidence="1 2">LMG 23994</strain>
    </source>
</reference>
<dbReference type="RefSeq" id="WP_224001337.1">
    <property type="nucleotide sequence ID" value="NZ_CAJZAF010000007.1"/>
</dbReference>
<sequence length="119" mass="13079">MQGDLFMTASRLEVARFAAWPFPGLTARETAQSALAQSPEYKAAIAAAILSGPAQLVTESMVRAAIPQDWKDDLGRFFHAILSAQEGERHGIRVKHVPHDGGGYHLEYSAMERSATRER</sequence>
<accession>A0ABN7Y935</accession>
<gene>
    <name evidence="1" type="ORF">LMG23994_01724</name>
</gene>
<protein>
    <submittedName>
        <fullName evidence="1">Uncharacterized protein</fullName>
    </submittedName>
</protein>
<organism evidence="1 2">
    <name type="scientific">Cupriavidus pinatubonensis</name>
    <dbReference type="NCBI Taxonomy" id="248026"/>
    <lineage>
        <taxon>Bacteria</taxon>
        <taxon>Pseudomonadati</taxon>
        <taxon>Pseudomonadota</taxon>
        <taxon>Betaproteobacteria</taxon>
        <taxon>Burkholderiales</taxon>
        <taxon>Burkholderiaceae</taxon>
        <taxon>Cupriavidus</taxon>
    </lineage>
</organism>
<keyword evidence="2" id="KW-1185">Reference proteome</keyword>